<feature type="domain" description="EF-hand" evidence="2">
    <location>
        <begin position="145"/>
        <end position="180"/>
    </location>
</feature>
<reference evidence="3" key="1">
    <citation type="submission" date="2021-02" db="EMBL/GenBank/DDBJ databases">
        <authorList>
            <person name="Dougan E. K."/>
            <person name="Rhodes N."/>
            <person name="Thang M."/>
            <person name="Chan C."/>
        </authorList>
    </citation>
    <scope>NUCLEOTIDE SEQUENCE</scope>
</reference>
<keyword evidence="1" id="KW-0472">Membrane</keyword>
<evidence type="ECO:0000313" key="4">
    <source>
        <dbReference type="Proteomes" id="UP000649617"/>
    </source>
</evidence>
<gene>
    <name evidence="3" type="primary">Cacna1c</name>
    <name evidence="3" type="ORF">SPIL2461_LOCUS12814</name>
</gene>
<evidence type="ECO:0000256" key="1">
    <source>
        <dbReference type="SAM" id="Phobius"/>
    </source>
</evidence>
<keyword evidence="1" id="KW-0812">Transmembrane</keyword>
<organism evidence="3 4">
    <name type="scientific">Symbiodinium pilosum</name>
    <name type="common">Dinoflagellate</name>
    <dbReference type="NCBI Taxonomy" id="2952"/>
    <lineage>
        <taxon>Eukaryota</taxon>
        <taxon>Sar</taxon>
        <taxon>Alveolata</taxon>
        <taxon>Dinophyceae</taxon>
        <taxon>Suessiales</taxon>
        <taxon>Symbiodiniaceae</taxon>
        <taxon>Symbiodinium</taxon>
    </lineage>
</organism>
<dbReference type="OrthoDB" id="416349at2759"/>
<dbReference type="InterPro" id="IPR002048">
    <property type="entry name" value="EF_hand_dom"/>
</dbReference>
<comment type="caution">
    <text evidence="3">The sequence shown here is derived from an EMBL/GenBank/DDBJ whole genome shotgun (WGS) entry which is preliminary data.</text>
</comment>
<sequence>MPEGLLTSEYGLPFIIGYVSSYMLVTMGIFNVILAVYVDITMKAAKESDAMNAEQHARESIRVARTTRELLKIFSAAYHSFREHQSGDDEPMRSPSAANFMEPIRSASAANFIEDGGQDQVAITKELFLLIVQDNQVQKLMDDLDLPPDRANLFEMLDADGSGTLQTTELLQGLLKVRGEVNKSDTVASLLATKAVQNLVTDLK</sequence>
<dbReference type="GO" id="GO:0005509">
    <property type="term" value="F:calcium ion binding"/>
    <property type="evidence" value="ECO:0007669"/>
    <property type="project" value="InterPro"/>
</dbReference>
<keyword evidence="4" id="KW-1185">Reference proteome</keyword>
<feature type="transmembrane region" description="Helical" evidence="1">
    <location>
        <begin position="12"/>
        <end position="38"/>
    </location>
</feature>
<keyword evidence="1" id="KW-1133">Transmembrane helix</keyword>
<proteinExistence type="predicted"/>
<protein>
    <submittedName>
        <fullName evidence="3">Cacna1c protein</fullName>
    </submittedName>
</protein>
<dbReference type="EMBL" id="CAJNIZ010026969">
    <property type="protein sequence ID" value="CAE7496550.1"/>
    <property type="molecule type" value="Genomic_DNA"/>
</dbReference>
<name>A0A812SSW3_SYMPI</name>
<feature type="non-terminal residue" evidence="3">
    <location>
        <position position="1"/>
    </location>
</feature>
<accession>A0A812SSW3</accession>
<evidence type="ECO:0000259" key="2">
    <source>
        <dbReference type="PROSITE" id="PS50222"/>
    </source>
</evidence>
<dbReference type="PROSITE" id="PS00018">
    <property type="entry name" value="EF_HAND_1"/>
    <property type="match status" value="1"/>
</dbReference>
<dbReference type="PROSITE" id="PS50222">
    <property type="entry name" value="EF_HAND_2"/>
    <property type="match status" value="1"/>
</dbReference>
<evidence type="ECO:0000313" key="3">
    <source>
        <dbReference type="EMBL" id="CAE7496550.1"/>
    </source>
</evidence>
<dbReference type="Proteomes" id="UP000649617">
    <property type="component" value="Unassembled WGS sequence"/>
</dbReference>
<dbReference type="InterPro" id="IPR018247">
    <property type="entry name" value="EF_Hand_1_Ca_BS"/>
</dbReference>
<dbReference type="AlphaFoldDB" id="A0A812SSW3"/>